<reference evidence="2 3" key="1">
    <citation type="submission" date="2019-06" db="EMBL/GenBank/DDBJ databases">
        <title>Whole genome shotgun sequence of Cellulomonas gelida NBRC 3748.</title>
        <authorList>
            <person name="Hosoyama A."/>
            <person name="Uohara A."/>
            <person name="Ohji S."/>
            <person name="Ichikawa N."/>
        </authorList>
    </citation>
    <scope>NUCLEOTIDE SEQUENCE [LARGE SCALE GENOMIC DNA]</scope>
    <source>
        <strain evidence="2 3">NBRC 3748</strain>
    </source>
</reference>
<accession>A0A4Y3KNU2</accession>
<dbReference type="SUPFAM" id="SSF158745">
    <property type="entry name" value="LanC-like"/>
    <property type="match status" value="1"/>
</dbReference>
<keyword evidence="3" id="KW-1185">Reference proteome</keyword>
<dbReference type="Proteomes" id="UP000320461">
    <property type="component" value="Unassembled WGS sequence"/>
</dbReference>
<evidence type="ECO:0000313" key="2">
    <source>
        <dbReference type="EMBL" id="GEA85712.1"/>
    </source>
</evidence>
<dbReference type="SMART" id="SM01260">
    <property type="entry name" value="LANC_like"/>
    <property type="match status" value="1"/>
</dbReference>
<dbReference type="GO" id="GO:0031179">
    <property type="term" value="P:peptide modification"/>
    <property type="evidence" value="ECO:0007669"/>
    <property type="project" value="InterPro"/>
</dbReference>
<gene>
    <name evidence="2" type="ORF">CGE01nite_29630</name>
</gene>
<dbReference type="EMBL" id="BJLQ01000044">
    <property type="protein sequence ID" value="GEA85712.1"/>
    <property type="molecule type" value="Genomic_DNA"/>
</dbReference>
<keyword evidence="2" id="KW-0808">Transferase</keyword>
<dbReference type="AlphaFoldDB" id="A0A4Y3KNU2"/>
<dbReference type="InterPro" id="IPR057929">
    <property type="entry name" value="RamC_N"/>
</dbReference>
<keyword evidence="2" id="KW-0418">Kinase</keyword>
<dbReference type="RefSeq" id="WP_141371548.1">
    <property type="nucleotide sequence ID" value="NZ_BJLQ01000044.1"/>
</dbReference>
<comment type="caution">
    <text evidence="2">The sequence shown here is derived from an EMBL/GenBank/DDBJ whole genome shotgun (WGS) entry which is preliminary data.</text>
</comment>
<evidence type="ECO:0000313" key="3">
    <source>
        <dbReference type="Proteomes" id="UP000320461"/>
    </source>
</evidence>
<dbReference type="OrthoDB" id="1492512at2"/>
<feature type="domain" description="Protein kinase" evidence="1">
    <location>
        <begin position="225"/>
        <end position="567"/>
    </location>
</feature>
<dbReference type="SUPFAM" id="SSF56112">
    <property type="entry name" value="Protein kinase-like (PK-like)"/>
    <property type="match status" value="1"/>
</dbReference>
<dbReference type="InterPro" id="IPR007822">
    <property type="entry name" value="LANC-like"/>
</dbReference>
<dbReference type="GO" id="GO:0004674">
    <property type="term" value="F:protein serine/threonine kinase activity"/>
    <property type="evidence" value="ECO:0007669"/>
    <property type="project" value="UniProtKB-KW"/>
</dbReference>
<proteinExistence type="predicted"/>
<keyword evidence="2" id="KW-0723">Serine/threonine-protein kinase</keyword>
<evidence type="ECO:0000259" key="1">
    <source>
        <dbReference type="PROSITE" id="PS50011"/>
    </source>
</evidence>
<dbReference type="PROSITE" id="PS50011">
    <property type="entry name" value="PROTEIN_KINASE_DOM"/>
    <property type="match status" value="1"/>
</dbReference>
<dbReference type="NCBIfam" id="NF038151">
    <property type="entry name" value="lanthi_synth_III"/>
    <property type="match status" value="1"/>
</dbReference>
<dbReference type="InterPro" id="IPR000719">
    <property type="entry name" value="Prot_kinase_dom"/>
</dbReference>
<dbReference type="GO" id="GO:0005524">
    <property type="term" value="F:ATP binding"/>
    <property type="evidence" value="ECO:0007669"/>
    <property type="project" value="InterPro"/>
</dbReference>
<protein>
    <submittedName>
        <fullName evidence="2">Serine/threonine protein kinase</fullName>
    </submittedName>
</protein>
<organism evidence="2 3">
    <name type="scientific">Cellulomonas gelida</name>
    <dbReference type="NCBI Taxonomy" id="1712"/>
    <lineage>
        <taxon>Bacteria</taxon>
        <taxon>Bacillati</taxon>
        <taxon>Actinomycetota</taxon>
        <taxon>Actinomycetes</taxon>
        <taxon>Micrococcales</taxon>
        <taxon>Cellulomonadaceae</taxon>
        <taxon>Cellulomonas</taxon>
    </lineage>
</organism>
<name>A0A4Y3KNU2_9CELL</name>
<dbReference type="Gene3D" id="1.10.510.10">
    <property type="entry name" value="Transferase(Phosphotransferase) domain 1"/>
    <property type="match status" value="1"/>
</dbReference>
<sequence length="866" mass="92113">MSLNLEACSLGDPLHFSAPSRWSPPWDQPLACTELLTDPTWSTRTFDVWRAYEPADAPVVDQGWKIHVSTTVDTAQRVVALVGRHCQEHRIPWKHALSLAMVVSANGRSCHRASSGKSIAVYPPDLDAFVATADSLAELLRGEPGPYVLSDRQWVPDAPVYFRYGAFRALQAWTEDGRRVPALRVRGELVEDDRHVPYRNPRGIDVPDQIRARTTPHALPDDLPVTLVEAVQHSGCGGVYRGRLRADESPVVVKEARPWTGGTPMMAASIERLAHEARVLDELGGVATPRLRATFTLDGHLFVAADQVPGVNLRHWVAAHHPQLTAHPTPHALDQYARDCARISDGLTRAVAGMHAAGWAHNDLHPGNVIVGPELDVRLADLEFASHPDSTERPGMDCAGFARADGTARDRDLFGLLMIQAWMWHPGVGPLVELVPETLDQHTEIAARWFGAAAAPVRAAAAAYARSGRRARVAERTRHTIHPAGPAVTVADLVAYLSEVATPDEQVLFPGGTPVHSSTLDSLSLAHGTGGILLALVGAGEQVRPEWVEHFARTTDAPPSPLSSPGLWDGWTGVALAWALLGDERRADLALGRARAALDGCTDPTVWSGLAGHAWGLLGIAKVTGDSSLRHAARRVLGALAHDADGWAGRAGPPGLLHGPSGIGDVLAVAAVELDELGWSAAAARLVERDVSRCVRGATGTLDLTDAGTSLPYLGHGSVGVALARRQVGRTLGRSPDDVDSSLLRAGMVDLMVEPGLIHGRLGIAYALRLLGTRDESPDAAAARRWATVHTDSLPLYAVGVGRGIGIVGRGGGRLSADLATGAAGAVAVLSHAERPALIDLLLGQSLDLSHPQMSGQRTADHGLTR</sequence>
<dbReference type="InterPro" id="IPR011009">
    <property type="entry name" value="Kinase-like_dom_sf"/>
</dbReference>
<dbReference type="InterPro" id="IPR053524">
    <property type="entry name" value="Aerial_hyphae_peptide-synth"/>
</dbReference>
<dbReference type="Pfam" id="PF25816">
    <property type="entry name" value="RamC_N"/>
    <property type="match status" value="1"/>
</dbReference>
<dbReference type="Gene3D" id="1.50.10.20">
    <property type="match status" value="1"/>
</dbReference>